<accession>A0ACB7TED1</accession>
<dbReference type="Proteomes" id="UP000821845">
    <property type="component" value="Chromosome 1"/>
</dbReference>
<reference evidence="1" key="1">
    <citation type="submission" date="2020-05" db="EMBL/GenBank/DDBJ databases">
        <title>Large-scale comparative analyses of tick genomes elucidate their genetic diversity and vector capacities.</title>
        <authorList>
            <person name="Jia N."/>
            <person name="Wang J."/>
            <person name="Shi W."/>
            <person name="Du L."/>
            <person name="Sun Y."/>
            <person name="Zhan W."/>
            <person name="Jiang J."/>
            <person name="Wang Q."/>
            <person name="Zhang B."/>
            <person name="Ji P."/>
            <person name="Sakyi L.B."/>
            <person name="Cui X."/>
            <person name="Yuan T."/>
            <person name="Jiang B."/>
            <person name="Yang W."/>
            <person name="Lam T.T.-Y."/>
            <person name="Chang Q."/>
            <person name="Ding S."/>
            <person name="Wang X."/>
            <person name="Zhu J."/>
            <person name="Ruan X."/>
            <person name="Zhao L."/>
            <person name="Wei J."/>
            <person name="Que T."/>
            <person name="Du C."/>
            <person name="Cheng J."/>
            <person name="Dai P."/>
            <person name="Han X."/>
            <person name="Huang E."/>
            <person name="Gao Y."/>
            <person name="Liu J."/>
            <person name="Shao H."/>
            <person name="Ye R."/>
            <person name="Li L."/>
            <person name="Wei W."/>
            <person name="Wang X."/>
            <person name="Wang C."/>
            <person name="Yang T."/>
            <person name="Huo Q."/>
            <person name="Li W."/>
            <person name="Guo W."/>
            <person name="Chen H."/>
            <person name="Zhou L."/>
            <person name="Ni X."/>
            <person name="Tian J."/>
            <person name="Zhou Y."/>
            <person name="Sheng Y."/>
            <person name="Liu T."/>
            <person name="Pan Y."/>
            <person name="Xia L."/>
            <person name="Li J."/>
            <person name="Zhao F."/>
            <person name="Cao W."/>
        </authorList>
    </citation>
    <scope>NUCLEOTIDE SEQUENCE</scope>
    <source>
        <strain evidence="1">Hyas-2018</strain>
    </source>
</reference>
<keyword evidence="2" id="KW-1185">Reference proteome</keyword>
<dbReference type="EMBL" id="CM023481">
    <property type="protein sequence ID" value="KAH6944481.1"/>
    <property type="molecule type" value="Genomic_DNA"/>
</dbReference>
<evidence type="ECO:0000313" key="2">
    <source>
        <dbReference type="Proteomes" id="UP000821845"/>
    </source>
</evidence>
<organism evidence="1 2">
    <name type="scientific">Hyalomma asiaticum</name>
    <name type="common">Tick</name>
    <dbReference type="NCBI Taxonomy" id="266040"/>
    <lineage>
        <taxon>Eukaryota</taxon>
        <taxon>Metazoa</taxon>
        <taxon>Ecdysozoa</taxon>
        <taxon>Arthropoda</taxon>
        <taxon>Chelicerata</taxon>
        <taxon>Arachnida</taxon>
        <taxon>Acari</taxon>
        <taxon>Parasitiformes</taxon>
        <taxon>Ixodida</taxon>
        <taxon>Ixodoidea</taxon>
        <taxon>Ixodidae</taxon>
        <taxon>Hyalomminae</taxon>
        <taxon>Hyalomma</taxon>
    </lineage>
</organism>
<sequence length="213" mass="23712">MESFAGELDGQYTLLQSIGSGAFAKVKHAIHVLTDEKVAIKIIDKGSIGKDLHRVYLGIAALQEFAHQYICKLYQVIETKHRIYLVLEYCPGDELFDYVVQGEPLDEDKARQPFPQVVSAVAYVHRRGYAQRDVKPENLLLDSDGNIKLVDFGLCAKTKSAMSAHLRTSCRSAEYAAPELVAGWETLDPGLTSGAWKSCTFTRQPVRDVISIH</sequence>
<proteinExistence type="predicted"/>
<gene>
    <name evidence="1" type="ORF">HPB50_003365</name>
</gene>
<evidence type="ECO:0000313" key="1">
    <source>
        <dbReference type="EMBL" id="KAH6944481.1"/>
    </source>
</evidence>
<comment type="caution">
    <text evidence="1">The sequence shown here is derived from an EMBL/GenBank/DDBJ whole genome shotgun (WGS) entry which is preliminary data.</text>
</comment>
<protein>
    <submittedName>
        <fullName evidence="1">Uncharacterized protein</fullName>
    </submittedName>
</protein>
<name>A0ACB7TED1_HYAAI</name>